<dbReference type="EMBL" id="AOMC01000152">
    <property type="protein sequence ID" value="EMA40400.1"/>
    <property type="molecule type" value="Genomic_DNA"/>
</dbReference>
<dbReference type="PATRIC" id="fig|931277.6.peg.2685"/>
<keyword evidence="1" id="KW-1133">Transmembrane helix</keyword>
<evidence type="ECO:0000313" key="2">
    <source>
        <dbReference type="EMBL" id="EMA40400.1"/>
    </source>
</evidence>
<keyword evidence="1" id="KW-0472">Membrane</keyword>
<evidence type="ECO:0000256" key="1">
    <source>
        <dbReference type="SAM" id="Phobius"/>
    </source>
</evidence>
<protein>
    <submittedName>
        <fullName evidence="2">Uncharacterized protein</fullName>
    </submittedName>
</protein>
<organism evidence="2 3">
    <name type="scientific">Halococcus morrhuae DSM 1307</name>
    <dbReference type="NCBI Taxonomy" id="931277"/>
    <lineage>
        <taxon>Archaea</taxon>
        <taxon>Methanobacteriati</taxon>
        <taxon>Methanobacteriota</taxon>
        <taxon>Stenosarchaea group</taxon>
        <taxon>Halobacteria</taxon>
        <taxon>Halobacteriales</taxon>
        <taxon>Halococcaceae</taxon>
        <taxon>Halococcus</taxon>
    </lineage>
</organism>
<feature type="transmembrane region" description="Helical" evidence="1">
    <location>
        <begin position="43"/>
        <end position="62"/>
    </location>
</feature>
<keyword evidence="3" id="KW-1185">Reference proteome</keyword>
<sequence>MNRTLRRTGTKMALALYAIWLLAVVVLIVTQLLPGAVPTTVEWVVVAGAVVGFVVGLGRIIYRTPQYVAKIRGWLS</sequence>
<comment type="caution">
    <text evidence="2">The sequence shown here is derived from an EMBL/GenBank/DDBJ whole genome shotgun (WGS) entry which is preliminary data.</text>
</comment>
<feature type="transmembrane region" description="Helical" evidence="1">
    <location>
        <begin position="12"/>
        <end position="37"/>
    </location>
</feature>
<dbReference type="STRING" id="931277.C448_13666"/>
<reference evidence="2 3" key="1">
    <citation type="journal article" date="2014" name="PLoS Genet.">
        <title>Phylogenetically driven sequencing of extremely halophilic archaea reveals strategies for static and dynamic osmo-response.</title>
        <authorList>
            <person name="Becker E.A."/>
            <person name="Seitzer P.M."/>
            <person name="Tritt A."/>
            <person name="Larsen D."/>
            <person name="Krusor M."/>
            <person name="Yao A.I."/>
            <person name="Wu D."/>
            <person name="Madern D."/>
            <person name="Eisen J.A."/>
            <person name="Darling A.E."/>
            <person name="Facciotti M.T."/>
        </authorList>
    </citation>
    <scope>NUCLEOTIDE SEQUENCE [LARGE SCALE GENOMIC DNA]</scope>
    <source>
        <strain evidence="2 3">DSM 1307</strain>
    </source>
</reference>
<evidence type="ECO:0000313" key="3">
    <source>
        <dbReference type="Proteomes" id="UP000011568"/>
    </source>
</evidence>
<dbReference type="AlphaFoldDB" id="M0M7P8"/>
<accession>M0M7P8</accession>
<dbReference type="RefSeq" id="WP_004055529.1">
    <property type="nucleotide sequence ID" value="NZ_AOMC01000152.1"/>
</dbReference>
<proteinExistence type="predicted"/>
<dbReference type="Proteomes" id="UP000011568">
    <property type="component" value="Unassembled WGS sequence"/>
</dbReference>
<keyword evidence="1" id="KW-0812">Transmembrane</keyword>
<name>M0M7P8_HALMO</name>
<gene>
    <name evidence="2" type="ORF">C448_13666</name>
</gene>